<comment type="caution">
    <text evidence="1">The sequence shown here is derived from an EMBL/GenBank/DDBJ whole genome shotgun (WGS) entry which is preliminary data.</text>
</comment>
<organism evidence="1 2">
    <name type="scientific">Candidatus Faecalibacterium gallistercoris</name>
    <dbReference type="NCBI Taxonomy" id="2838579"/>
    <lineage>
        <taxon>Bacteria</taxon>
        <taxon>Bacillati</taxon>
        <taxon>Bacillota</taxon>
        <taxon>Clostridia</taxon>
        <taxon>Eubacteriales</taxon>
        <taxon>Oscillospiraceae</taxon>
        <taxon>Faecalibacterium</taxon>
    </lineage>
</organism>
<gene>
    <name evidence="1" type="ORF">H9725_05735</name>
</gene>
<dbReference type="Proteomes" id="UP000824065">
    <property type="component" value="Unassembled WGS sequence"/>
</dbReference>
<dbReference type="EMBL" id="DXBJ01000040">
    <property type="protein sequence ID" value="HIZ58062.1"/>
    <property type="molecule type" value="Genomic_DNA"/>
</dbReference>
<dbReference type="InterPro" id="IPR041881">
    <property type="entry name" value="PqqD_sf"/>
</dbReference>
<reference evidence="1" key="2">
    <citation type="submission" date="2021-04" db="EMBL/GenBank/DDBJ databases">
        <authorList>
            <person name="Gilroy R."/>
        </authorList>
    </citation>
    <scope>NUCLEOTIDE SEQUENCE</scope>
    <source>
        <strain evidence="1">ChiBcec16-3735</strain>
    </source>
</reference>
<evidence type="ECO:0000313" key="1">
    <source>
        <dbReference type="EMBL" id="HIZ58062.1"/>
    </source>
</evidence>
<dbReference type="Pfam" id="PF05402">
    <property type="entry name" value="PqqD"/>
    <property type="match status" value="1"/>
</dbReference>
<dbReference type="InterPro" id="IPR008792">
    <property type="entry name" value="PQQD"/>
</dbReference>
<protein>
    <submittedName>
        <fullName evidence="1">PqqD family protein</fullName>
    </submittedName>
</protein>
<reference evidence="1" key="1">
    <citation type="journal article" date="2021" name="PeerJ">
        <title>Extensive microbial diversity within the chicken gut microbiome revealed by metagenomics and culture.</title>
        <authorList>
            <person name="Gilroy R."/>
            <person name="Ravi A."/>
            <person name="Getino M."/>
            <person name="Pursley I."/>
            <person name="Horton D.L."/>
            <person name="Alikhan N.F."/>
            <person name="Baker D."/>
            <person name="Gharbi K."/>
            <person name="Hall N."/>
            <person name="Watson M."/>
            <person name="Adriaenssens E.M."/>
            <person name="Foster-Nyarko E."/>
            <person name="Jarju S."/>
            <person name="Secka A."/>
            <person name="Antonio M."/>
            <person name="Oren A."/>
            <person name="Chaudhuri R.R."/>
            <person name="La Ragione R."/>
            <person name="Hildebrand F."/>
            <person name="Pallen M.J."/>
        </authorList>
    </citation>
    <scope>NUCLEOTIDE SEQUENCE</scope>
    <source>
        <strain evidence="1">ChiBcec16-3735</strain>
    </source>
</reference>
<accession>A0A9D2JMC0</accession>
<proteinExistence type="predicted"/>
<dbReference type="Gene3D" id="1.10.10.1150">
    <property type="entry name" value="Coenzyme PQQ synthesis protein D (PqqD)"/>
    <property type="match status" value="1"/>
</dbReference>
<name>A0A9D2JMC0_9FIRM</name>
<sequence>MIKAKKGFLLRRLGAEYMVVAIGEASRNFNGMIRMNETGAFYWKELEKGVTEDALVEKTQERFPDVDADTARRDVHAFLQSVSIALDHDPSDD</sequence>
<dbReference type="AlphaFoldDB" id="A0A9D2JMC0"/>
<evidence type="ECO:0000313" key="2">
    <source>
        <dbReference type="Proteomes" id="UP000824065"/>
    </source>
</evidence>